<evidence type="ECO:0000313" key="1">
    <source>
        <dbReference type="EMBL" id="GMH08636.1"/>
    </source>
</evidence>
<evidence type="ECO:0000313" key="2">
    <source>
        <dbReference type="Proteomes" id="UP001279734"/>
    </source>
</evidence>
<dbReference type="Proteomes" id="UP001279734">
    <property type="component" value="Unassembled WGS sequence"/>
</dbReference>
<proteinExistence type="predicted"/>
<name>A0AAD3SD82_NEPGR</name>
<sequence length="119" mass="13063">MLVYDSLDPANARVLLNLKLSSVVFDLQVLIQVPLGLKIVWSCCYDAVNCCSSQASSNCLLIQEFFDAGNAILNQRWFGRDCLSESAPLVWYWGWLSGINAPAVAFDVLVDFAGWPAGS</sequence>
<keyword evidence="2" id="KW-1185">Reference proteome</keyword>
<protein>
    <submittedName>
        <fullName evidence="1">Uncharacterized protein</fullName>
    </submittedName>
</protein>
<comment type="caution">
    <text evidence="1">The sequence shown here is derived from an EMBL/GenBank/DDBJ whole genome shotgun (WGS) entry which is preliminary data.</text>
</comment>
<organism evidence="1 2">
    <name type="scientific">Nepenthes gracilis</name>
    <name type="common">Slender pitcher plant</name>
    <dbReference type="NCBI Taxonomy" id="150966"/>
    <lineage>
        <taxon>Eukaryota</taxon>
        <taxon>Viridiplantae</taxon>
        <taxon>Streptophyta</taxon>
        <taxon>Embryophyta</taxon>
        <taxon>Tracheophyta</taxon>
        <taxon>Spermatophyta</taxon>
        <taxon>Magnoliopsida</taxon>
        <taxon>eudicotyledons</taxon>
        <taxon>Gunneridae</taxon>
        <taxon>Pentapetalae</taxon>
        <taxon>Caryophyllales</taxon>
        <taxon>Nepenthaceae</taxon>
        <taxon>Nepenthes</taxon>
    </lineage>
</organism>
<accession>A0AAD3SD82</accession>
<dbReference type="EMBL" id="BSYO01000008">
    <property type="protein sequence ID" value="GMH08636.1"/>
    <property type="molecule type" value="Genomic_DNA"/>
</dbReference>
<dbReference type="AlphaFoldDB" id="A0AAD3SD82"/>
<gene>
    <name evidence="1" type="ORF">Nepgr_010476</name>
</gene>
<reference evidence="1" key="1">
    <citation type="submission" date="2023-05" db="EMBL/GenBank/DDBJ databases">
        <title>Nepenthes gracilis genome sequencing.</title>
        <authorList>
            <person name="Fukushima K."/>
        </authorList>
    </citation>
    <scope>NUCLEOTIDE SEQUENCE</scope>
    <source>
        <strain evidence="1">SING2019-196</strain>
    </source>
</reference>